<gene>
    <name evidence="1" type="ORF">NM688_g6813</name>
</gene>
<accession>A0ACC1SC46</accession>
<dbReference type="EMBL" id="JANHOG010001467">
    <property type="protein sequence ID" value="KAJ3536607.1"/>
    <property type="molecule type" value="Genomic_DNA"/>
</dbReference>
<reference evidence="1" key="1">
    <citation type="submission" date="2022-07" db="EMBL/GenBank/DDBJ databases">
        <title>Genome Sequence of Phlebia brevispora.</title>
        <authorList>
            <person name="Buettner E."/>
        </authorList>
    </citation>
    <scope>NUCLEOTIDE SEQUENCE</scope>
    <source>
        <strain evidence="1">MPL23</strain>
    </source>
</reference>
<sequence>MHPEPTQYDLGRGESIRTLNERDANAPSVEQPDTPAKTIRLPLGTAATSHFDLNAYTTPKRFRLLDCKMCLAEENSLIILEMPHIPHVGYATVSYARKGLPCEIRLPDTTRFLTSTAGACAGDAINLDIVYLLCRLSLERGISYLWIDRLCVSTKKTDRRWNSGLVGQIFRNCHQCFVLPGGLTRIADLQETTCYTDPPLILQVVLPPSCLVVFTSTLALLSNFATVIDPVKHIYVCEIHRLMVHASVNPAVNILILGGREHASFRYLLDSLTLKSCTSWKDRYQISYALWTGALAHGLGDPSELHSILKLMDAAVDDGVQDAVSAPRERGFMDPYYFSFLKAVQDHSRVVHPAWQDMVDSISSSGPIIPDGVHVFMHIDASLPYRLAQIQPSFFTSAQTETVEVANSPVYLGSVVTDDGLSVQPCRLYRSTAGWMCEYSYRGLRCWRREGHVYMLNLDPGEMEWVSTSEGRIPRGRLPIPAGHEQDGRSGLLKLFHACVLYHEGDTSRAKRRMGAVTADSMQPGLNLGDIHQPFYVQHFDVLCWKRSLHT</sequence>
<name>A0ACC1SC46_9APHY</name>
<evidence type="ECO:0000313" key="2">
    <source>
        <dbReference type="Proteomes" id="UP001148662"/>
    </source>
</evidence>
<dbReference type="Proteomes" id="UP001148662">
    <property type="component" value="Unassembled WGS sequence"/>
</dbReference>
<evidence type="ECO:0000313" key="1">
    <source>
        <dbReference type="EMBL" id="KAJ3536607.1"/>
    </source>
</evidence>
<organism evidence="1 2">
    <name type="scientific">Phlebia brevispora</name>
    <dbReference type="NCBI Taxonomy" id="194682"/>
    <lineage>
        <taxon>Eukaryota</taxon>
        <taxon>Fungi</taxon>
        <taxon>Dikarya</taxon>
        <taxon>Basidiomycota</taxon>
        <taxon>Agaricomycotina</taxon>
        <taxon>Agaricomycetes</taxon>
        <taxon>Polyporales</taxon>
        <taxon>Meruliaceae</taxon>
        <taxon>Phlebia</taxon>
    </lineage>
</organism>
<protein>
    <submittedName>
        <fullName evidence="1">Uncharacterized protein</fullName>
    </submittedName>
</protein>
<comment type="caution">
    <text evidence="1">The sequence shown here is derived from an EMBL/GenBank/DDBJ whole genome shotgun (WGS) entry which is preliminary data.</text>
</comment>
<keyword evidence="2" id="KW-1185">Reference proteome</keyword>
<proteinExistence type="predicted"/>